<dbReference type="EMBL" id="BDUD01000001">
    <property type="protein sequence ID" value="GBG22673.1"/>
    <property type="molecule type" value="Genomic_DNA"/>
</dbReference>
<dbReference type="Proteomes" id="UP000245124">
    <property type="component" value="Unassembled WGS sequence"/>
</dbReference>
<dbReference type="AlphaFoldDB" id="A0A2R5G2H5"/>
<dbReference type="OrthoDB" id="488174at2"/>
<proteinExistence type="predicted"/>
<dbReference type="RefSeq" id="WP_109012354.1">
    <property type="nucleotide sequence ID" value="NZ_BDUD01000001.1"/>
</dbReference>
<evidence type="ECO:0000313" key="1">
    <source>
        <dbReference type="EMBL" id="GBG22673.1"/>
    </source>
</evidence>
<keyword evidence="2" id="KW-1185">Reference proteome</keyword>
<comment type="caution">
    <text evidence="1">The sequence shown here is derived from an EMBL/GenBank/DDBJ whole genome shotgun (WGS) entry which is preliminary data.</text>
</comment>
<reference evidence="1 2" key="1">
    <citation type="submission" date="2017-06" db="EMBL/GenBank/DDBJ databases">
        <title>Genome sequencing of cyanobaciteial culture collection at National Institute for Environmental Studies (NIES).</title>
        <authorList>
            <person name="Hirose Y."/>
            <person name="Shimura Y."/>
            <person name="Fujisawa T."/>
            <person name="Nakamura Y."/>
            <person name="Kawachi M."/>
        </authorList>
    </citation>
    <scope>NUCLEOTIDE SEQUENCE [LARGE SCALE GENOMIC DNA]</scope>
    <source>
        <strain evidence="1 2">NIES-4072</strain>
    </source>
</reference>
<gene>
    <name evidence="1" type="ORF">NIES4072_63850</name>
</gene>
<organism evidence="1 2">
    <name type="scientific">Nostoc commune NIES-4072</name>
    <dbReference type="NCBI Taxonomy" id="2005467"/>
    <lineage>
        <taxon>Bacteria</taxon>
        <taxon>Bacillati</taxon>
        <taxon>Cyanobacteriota</taxon>
        <taxon>Cyanophyceae</taxon>
        <taxon>Nostocales</taxon>
        <taxon>Nostocaceae</taxon>
        <taxon>Nostoc</taxon>
    </lineage>
</organism>
<accession>A0A2R5G2H5</accession>
<name>A0A2R5G2H5_NOSCO</name>
<protein>
    <submittedName>
        <fullName evidence="1">Uncharacterized protein</fullName>
    </submittedName>
</protein>
<sequence length="114" mass="12834">MNVTDINRLDIISHIEQNFNRTQATGLNCLIFLALREQTTIAYQKKEWGFEDIPEIIITWCDSLDEGERFELGADIAAFLLDEIITAAVEPTSAQITAMQAIEAKVNTPLLSDY</sequence>
<evidence type="ECO:0000313" key="2">
    <source>
        <dbReference type="Proteomes" id="UP000245124"/>
    </source>
</evidence>